<keyword evidence="2" id="KW-0378">Hydrolase</keyword>
<dbReference type="STRING" id="1325564.NSJP_1567"/>
<dbReference type="InterPro" id="IPR051158">
    <property type="entry name" value="Metallophosphoesterase_sf"/>
</dbReference>
<dbReference type="CDD" id="cd07385">
    <property type="entry name" value="MPP_YkuE_C"/>
    <property type="match status" value="1"/>
</dbReference>
<dbReference type="GO" id="GO:0016787">
    <property type="term" value="F:hydrolase activity"/>
    <property type="evidence" value="ECO:0007669"/>
    <property type="project" value="UniProtKB-KW"/>
</dbReference>
<dbReference type="AlphaFoldDB" id="A0A1W1I4D7"/>
<proteinExistence type="predicted"/>
<accession>A0A1W1I4D7</accession>
<dbReference type="PANTHER" id="PTHR31302">
    <property type="entry name" value="TRANSMEMBRANE PROTEIN WITH METALLOPHOSPHOESTERASE DOMAIN-RELATED"/>
    <property type="match status" value="1"/>
</dbReference>
<evidence type="ECO:0000313" key="2">
    <source>
        <dbReference type="EMBL" id="SLM47739.1"/>
    </source>
</evidence>
<evidence type="ECO:0000313" key="3">
    <source>
        <dbReference type="Proteomes" id="UP000192042"/>
    </source>
</evidence>
<evidence type="ECO:0000259" key="1">
    <source>
        <dbReference type="Pfam" id="PF00149"/>
    </source>
</evidence>
<dbReference type="EMBL" id="LT828648">
    <property type="protein sequence ID" value="SLM47739.1"/>
    <property type="molecule type" value="Genomic_DNA"/>
</dbReference>
<dbReference type="Proteomes" id="UP000192042">
    <property type="component" value="Chromosome I"/>
</dbReference>
<dbReference type="PANTHER" id="PTHR31302:SF0">
    <property type="entry name" value="TRANSMEMBRANE PROTEIN WITH METALLOPHOSPHOESTERASE DOMAIN"/>
    <property type="match status" value="1"/>
</dbReference>
<feature type="domain" description="Calcineurin-like phosphoesterase" evidence="1">
    <location>
        <begin position="57"/>
        <end position="217"/>
    </location>
</feature>
<reference evidence="2 3" key="1">
    <citation type="submission" date="2017-03" db="EMBL/GenBank/DDBJ databases">
        <authorList>
            <person name="Afonso C.L."/>
            <person name="Miller P.J."/>
            <person name="Scott M.A."/>
            <person name="Spackman E."/>
            <person name="Goraichik I."/>
            <person name="Dimitrov K.M."/>
            <person name="Suarez D.L."/>
            <person name="Swayne D.E."/>
        </authorList>
    </citation>
    <scope>NUCLEOTIDE SEQUENCE [LARGE SCALE GENOMIC DNA]</scope>
    <source>
        <strain evidence="2">Genome sequencing of Nitrospira japonica strain NJ11</strain>
    </source>
</reference>
<dbReference type="EC" id="3.1.-.-" evidence="2"/>
<name>A0A1W1I4D7_9BACT</name>
<dbReference type="RefSeq" id="WP_080886225.1">
    <property type="nucleotide sequence ID" value="NZ_LT828648.1"/>
</dbReference>
<organism evidence="2 3">
    <name type="scientific">Nitrospira japonica</name>
    <dbReference type="NCBI Taxonomy" id="1325564"/>
    <lineage>
        <taxon>Bacteria</taxon>
        <taxon>Pseudomonadati</taxon>
        <taxon>Nitrospirota</taxon>
        <taxon>Nitrospiria</taxon>
        <taxon>Nitrospirales</taxon>
        <taxon>Nitrospiraceae</taxon>
        <taxon>Nitrospira</taxon>
    </lineage>
</organism>
<dbReference type="InterPro" id="IPR029052">
    <property type="entry name" value="Metallo-depent_PP-like"/>
</dbReference>
<dbReference type="OrthoDB" id="9780884at2"/>
<dbReference type="SUPFAM" id="SSF56300">
    <property type="entry name" value="Metallo-dependent phosphatases"/>
    <property type="match status" value="1"/>
</dbReference>
<gene>
    <name evidence="2" type="ORF">NSJP_1567</name>
</gene>
<dbReference type="InterPro" id="IPR004843">
    <property type="entry name" value="Calcineurin-like_PHP"/>
</dbReference>
<dbReference type="Gene3D" id="3.60.21.10">
    <property type="match status" value="1"/>
</dbReference>
<dbReference type="Pfam" id="PF00149">
    <property type="entry name" value="Metallophos"/>
    <property type="match status" value="1"/>
</dbReference>
<keyword evidence="3" id="KW-1185">Reference proteome</keyword>
<sequence>MTVRQISWPDRIRSWVGSCLSEPLYRLFSLVPDLEVGLGQHEVTTITQVHGPLAGRRAVHLTDLHLDRYQPRHDRIVEAVQELSPDWIFITGDLLNVPEGLPHLFRFLANLRSVAPVFVTLGNHDHYSGVPPSDFSRLADRHGITLLVNQTAYIPTGVGELAIAGVDDPSLHRADLSCVPPPAHRRFTLLLAHAPNILDQLREHHAVDLVLCGHSHGGQWRFPGIPTFWLPPGCNGRIAGKHETSRHRLYINRGIGWSFMPFRYRCKPEIGVIDWVNEQAGARAA</sequence>
<protein>
    <submittedName>
        <fullName evidence="2">Putative Metallophosphoesterase</fullName>
        <ecNumber evidence="2">3.1.-.-</ecNumber>
    </submittedName>
</protein>
<dbReference type="KEGG" id="nja:NSJP_1567"/>